<protein>
    <recommendedName>
        <fullName evidence="3">Nucleoside 2-deoxyribosyltransferase</fullName>
    </recommendedName>
</protein>
<evidence type="ECO:0008006" key="3">
    <source>
        <dbReference type="Google" id="ProtNLM"/>
    </source>
</evidence>
<name>A0A1I0F108_9ACTN</name>
<dbReference type="Proteomes" id="UP000199361">
    <property type="component" value="Unassembled WGS sequence"/>
</dbReference>
<sequence>MPEPMTPGSAVYIAGPMRGRLDMGFPAFLAAAERLRALGYEVRCPAEPNPDAGFDPHDLRPALANVLSWIVQSADAVVVLPGWEQSKGCRAEIAAAQAVGTPVHELEAFLALAGDAPQVEAGHDSALRAKAETRLRELANAEDAYREIGNRAGAARQDYAAAEIRSLLGIEWKPGGGA</sequence>
<organism evidence="1 2">
    <name type="scientific">Nonomuraea wenchangensis</name>
    <dbReference type="NCBI Taxonomy" id="568860"/>
    <lineage>
        <taxon>Bacteria</taxon>
        <taxon>Bacillati</taxon>
        <taxon>Actinomycetota</taxon>
        <taxon>Actinomycetes</taxon>
        <taxon>Streptosporangiales</taxon>
        <taxon>Streptosporangiaceae</taxon>
        <taxon>Nonomuraea</taxon>
    </lineage>
</organism>
<dbReference type="AlphaFoldDB" id="A0A1I0F108"/>
<dbReference type="STRING" id="568860.SAMN05421811_103281"/>
<dbReference type="Gene3D" id="3.40.50.10400">
    <property type="entry name" value="Hypothetical protein PA1492"/>
    <property type="match status" value="1"/>
</dbReference>
<dbReference type="OrthoDB" id="2376767at2"/>
<dbReference type="InterPro" id="IPR025518">
    <property type="entry name" value="DUF4406"/>
</dbReference>
<dbReference type="Pfam" id="PF14359">
    <property type="entry name" value="DUF4406"/>
    <property type="match status" value="1"/>
</dbReference>
<dbReference type="RefSeq" id="WP_091079554.1">
    <property type="nucleotide sequence ID" value="NZ_FOHX01000003.1"/>
</dbReference>
<evidence type="ECO:0000313" key="2">
    <source>
        <dbReference type="Proteomes" id="UP000199361"/>
    </source>
</evidence>
<gene>
    <name evidence="1" type="ORF">SAMN05421811_103281</name>
</gene>
<dbReference type="EMBL" id="FOHX01000003">
    <property type="protein sequence ID" value="SET51528.1"/>
    <property type="molecule type" value="Genomic_DNA"/>
</dbReference>
<evidence type="ECO:0000313" key="1">
    <source>
        <dbReference type="EMBL" id="SET51528.1"/>
    </source>
</evidence>
<keyword evidence="2" id="KW-1185">Reference proteome</keyword>
<proteinExistence type="predicted"/>
<reference evidence="1 2" key="1">
    <citation type="submission" date="2016-10" db="EMBL/GenBank/DDBJ databases">
        <authorList>
            <person name="de Groot N.N."/>
        </authorList>
    </citation>
    <scope>NUCLEOTIDE SEQUENCE [LARGE SCALE GENOMIC DNA]</scope>
    <source>
        <strain evidence="1 2">CGMCC 4.5598</strain>
    </source>
</reference>
<accession>A0A1I0F108</accession>
<dbReference type="SUPFAM" id="SSF52309">
    <property type="entry name" value="N-(deoxy)ribosyltransferase-like"/>
    <property type="match status" value="1"/>
</dbReference>